<sequence>MAKIQWRISELPYRLLDKLHIGNFFHWISLLSKTLCYNFFTSWTVALETGLEPLFCSLERFSKYLGPVFTSLVVVLTTSVVVIFYICLLPHVYDQSLSKTIFHLVFGHWLLINIVFNYFMAAFTNPGNPPREVPETVSICKKCIAPKPPRAHHCSVCDKCILKMDHHCRVDLFKQHFYGTKEYPFPAVLYPLNLVYDAIYGSKGNYATNMAFDAVKAGVPGHTTPHAEVLEVDYREQRYHNAVIYEFVICSAVALALGVLVIWHVKMISTAETNIEIHINRKERERLKKVGLIFRNPYHYGFIQNWRVFFSLTEGSFIPDGESEDYIADIGCRNGTIEWHYPHSFIRVHFRRTLPTFKVCFTDGLVGQQFNLTDVTNGLRHRLPNVDTGMYWFCVLTLYSK</sequence>
<comment type="similarity">
    <text evidence="7">Belongs to the DHHC palmitoyltransferase family.</text>
</comment>
<dbReference type="InterPro" id="IPR039859">
    <property type="entry name" value="PFA4/ZDH16/20/ERF2-like"/>
</dbReference>
<evidence type="ECO:0000256" key="6">
    <source>
        <dbReference type="ARBA" id="ARBA00023315"/>
    </source>
</evidence>
<evidence type="ECO:0000313" key="9">
    <source>
        <dbReference type="EMBL" id="KAK3095184.1"/>
    </source>
</evidence>
<dbReference type="Pfam" id="PF01529">
    <property type="entry name" value="DHHC"/>
    <property type="match status" value="1"/>
</dbReference>
<dbReference type="Proteomes" id="UP001186944">
    <property type="component" value="Unassembled WGS sequence"/>
</dbReference>
<dbReference type="EMBL" id="VSWD01000008">
    <property type="protein sequence ID" value="KAK3095184.1"/>
    <property type="molecule type" value="Genomic_DNA"/>
</dbReference>
<evidence type="ECO:0000259" key="8">
    <source>
        <dbReference type="Pfam" id="PF01529"/>
    </source>
</evidence>
<comment type="caution">
    <text evidence="9">The sequence shown here is derived from an EMBL/GenBank/DDBJ whole genome shotgun (WGS) entry which is preliminary data.</text>
</comment>
<protein>
    <recommendedName>
        <fullName evidence="7">Palmitoyltransferase</fullName>
        <ecNumber evidence="7">2.3.1.225</ecNumber>
    </recommendedName>
</protein>
<dbReference type="PROSITE" id="PS50216">
    <property type="entry name" value="DHHC"/>
    <property type="match status" value="1"/>
</dbReference>
<evidence type="ECO:0000256" key="1">
    <source>
        <dbReference type="ARBA" id="ARBA00004141"/>
    </source>
</evidence>
<organism evidence="9 10">
    <name type="scientific">Pinctada imbricata</name>
    <name type="common">Atlantic pearl-oyster</name>
    <name type="synonym">Pinctada martensii</name>
    <dbReference type="NCBI Taxonomy" id="66713"/>
    <lineage>
        <taxon>Eukaryota</taxon>
        <taxon>Metazoa</taxon>
        <taxon>Spiralia</taxon>
        <taxon>Lophotrochozoa</taxon>
        <taxon>Mollusca</taxon>
        <taxon>Bivalvia</taxon>
        <taxon>Autobranchia</taxon>
        <taxon>Pteriomorphia</taxon>
        <taxon>Pterioida</taxon>
        <taxon>Pterioidea</taxon>
        <taxon>Pteriidae</taxon>
        <taxon>Pinctada</taxon>
    </lineage>
</organism>
<feature type="transmembrane region" description="Helical" evidence="7">
    <location>
        <begin position="242"/>
        <end position="263"/>
    </location>
</feature>
<keyword evidence="6 7" id="KW-0012">Acyltransferase</keyword>
<evidence type="ECO:0000256" key="5">
    <source>
        <dbReference type="ARBA" id="ARBA00023136"/>
    </source>
</evidence>
<accession>A0AA88YA15</accession>
<keyword evidence="4 7" id="KW-1133">Transmembrane helix</keyword>
<keyword evidence="10" id="KW-1185">Reference proteome</keyword>
<keyword evidence="2 7" id="KW-0808">Transferase</keyword>
<dbReference type="InterPro" id="IPR001594">
    <property type="entry name" value="Palmitoyltrfase_DHHC"/>
</dbReference>
<dbReference type="GO" id="GO:0016020">
    <property type="term" value="C:membrane"/>
    <property type="evidence" value="ECO:0007669"/>
    <property type="project" value="UniProtKB-SubCell"/>
</dbReference>
<evidence type="ECO:0000256" key="7">
    <source>
        <dbReference type="RuleBase" id="RU079119"/>
    </source>
</evidence>
<evidence type="ECO:0000256" key="4">
    <source>
        <dbReference type="ARBA" id="ARBA00022989"/>
    </source>
</evidence>
<reference evidence="9" key="1">
    <citation type="submission" date="2019-08" db="EMBL/GenBank/DDBJ databases">
        <title>The improved chromosome-level genome for the pearl oyster Pinctada fucata martensii using PacBio sequencing and Hi-C.</title>
        <authorList>
            <person name="Zheng Z."/>
        </authorList>
    </citation>
    <scope>NUCLEOTIDE SEQUENCE</scope>
    <source>
        <strain evidence="9">ZZ-2019</strain>
        <tissue evidence="9">Adductor muscle</tissue>
    </source>
</reference>
<feature type="transmembrane region" description="Helical" evidence="7">
    <location>
        <begin position="64"/>
        <end position="89"/>
    </location>
</feature>
<dbReference type="EC" id="2.3.1.225" evidence="7"/>
<comment type="subcellular location">
    <subcellularLocation>
        <location evidence="1">Membrane</location>
        <topology evidence="1">Multi-pass membrane protein</topology>
    </subcellularLocation>
</comment>
<keyword evidence="5 7" id="KW-0472">Membrane</keyword>
<proteinExistence type="inferred from homology"/>
<feature type="domain" description="Palmitoyltransferase DHHC" evidence="8">
    <location>
        <begin position="138"/>
        <end position="169"/>
    </location>
</feature>
<comment type="domain">
    <text evidence="7">The DHHC domain is required for palmitoyltransferase activity.</text>
</comment>
<gene>
    <name evidence="9" type="ORF">FSP39_011170</name>
</gene>
<evidence type="ECO:0000256" key="2">
    <source>
        <dbReference type="ARBA" id="ARBA00022679"/>
    </source>
</evidence>
<feature type="transmembrane region" description="Helical" evidence="7">
    <location>
        <begin position="101"/>
        <end position="121"/>
    </location>
</feature>
<name>A0AA88YA15_PINIB</name>
<evidence type="ECO:0000256" key="3">
    <source>
        <dbReference type="ARBA" id="ARBA00022692"/>
    </source>
</evidence>
<comment type="catalytic activity">
    <reaction evidence="7">
        <text>L-cysteinyl-[protein] + hexadecanoyl-CoA = S-hexadecanoyl-L-cysteinyl-[protein] + CoA</text>
        <dbReference type="Rhea" id="RHEA:36683"/>
        <dbReference type="Rhea" id="RHEA-COMP:10131"/>
        <dbReference type="Rhea" id="RHEA-COMP:11032"/>
        <dbReference type="ChEBI" id="CHEBI:29950"/>
        <dbReference type="ChEBI" id="CHEBI:57287"/>
        <dbReference type="ChEBI" id="CHEBI:57379"/>
        <dbReference type="ChEBI" id="CHEBI:74151"/>
        <dbReference type="EC" id="2.3.1.225"/>
    </reaction>
</comment>
<dbReference type="GO" id="GO:0019706">
    <property type="term" value="F:protein-cysteine S-palmitoyltransferase activity"/>
    <property type="evidence" value="ECO:0007669"/>
    <property type="project" value="UniProtKB-EC"/>
</dbReference>
<keyword evidence="3 7" id="KW-0812">Transmembrane</keyword>
<dbReference type="AlphaFoldDB" id="A0AA88YA15"/>
<evidence type="ECO:0000313" key="10">
    <source>
        <dbReference type="Proteomes" id="UP001186944"/>
    </source>
</evidence>
<dbReference type="PANTHER" id="PTHR12246">
    <property type="entry name" value="PALMITOYLTRANSFERASE ZDHHC16"/>
    <property type="match status" value="1"/>
</dbReference>